<dbReference type="OrthoDB" id="2085855at2"/>
<dbReference type="GO" id="GO:0043937">
    <property type="term" value="P:regulation of sporulation"/>
    <property type="evidence" value="ECO:0007669"/>
    <property type="project" value="InterPro"/>
</dbReference>
<dbReference type="HOGENOM" id="CLU_189149_7_1_9"/>
<dbReference type="AlphaFoldDB" id="G8LV41"/>
<dbReference type="InterPro" id="IPR037208">
    <property type="entry name" value="Spo0E-like_sf"/>
</dbReference>
<dbReference type="GO" id="GO:0046983">
    <property type="term" value="F:protein dimerization activity"/>
    <property type="evidence" value="ECO:0007669"/>
    <property type="project" value="InterPro"/>
</dbReference>
<accession>G8LV41</accession>
<dbReference type="eggNOG" id="ENOG502ZEPP">
    <property type="taxonomic scope" value="Bacteria"/>
</dbReference>
<dbReference type="RefSeq" id="WP_014256161.1">
    <property type="nucleotide sequence ID" value="NC_016627.1"/>
</dbReference>
<keyword evidence="2" id="KW-1185">Reference proteome</keyword>
<dbReference type="Gene3D" id="4.10.280.10">
    <property type="entry name" value="Helix-loop-helix DNA-binding domain"/>
    <property type="match status" value="1"/>
</dbReference>
<evidence type="ECO:0000313" key="1">
    <source>
        <dbReference type="EMBL" id="AEV69618.1"/>
    </source>
</evidence>
<reference evidence="1 2" key="2">
    <citation type="journal article" date="2012" name="Stand. Genomic Sci.">
        <title>Complete Genome Sequence of Clostridium clariflavum DSM 19732.</title>
        <authorList>
            <person name="Izquierdo J.A."/>
            <person name="Goodwin L."/>
            <person name="Davenport K.W."/>
            <person name="Teshima H."/>
            <person name="Bruce D."/>
            <person name="Detter C."/>
            <person name="Tapia R."/>
            <person name="Han S."/>
            <person name="Land M."/>
            <person name="Hauser L."/>
            <person name="Jeffries C.D."/>
            <person name="Han J."/>
            <person name="Pitluck S."/>
            <person name="Nolan M."/>
            <person name="Chen A."/>
            <person name="Huntemann M."/>
            <person name="Mavromatis K."/>
            <person name="Mikhailova N."/>
            <person name="Liolios K."/>
            <person name="Woyke T."/>
            <person name="Lynd L.R."/>
        </authorList>
    </citation>
    <scope>NUCLEOTIDE SEQUENCE [LARGE SCALE GENOMIC DNA]</scope>
    <source>
        <strain evidence="2">DSM 19732 / NBRC 101661 / EBR45</strain>
    </source>
</reference>
<name>G8LV41_ACECE</name>
<dbReference type="EMBL" id="CP003065">
    <property type="protein sequence ID" value="AEV69618.1"/>
    <property type="molecule type" value="Genomic_DNA"/>
</dbReference>
<protein>
    <submittedName>
        <fullName evidence="1">Spo0E like sporulation regulatory protein</fullName>
    </submittedName>
</protein>
<organism evidence="1 2">
    <name type="scientific">Acetivibrio clariflavus (strain DSM 19732 / NBRC 101661 / EBR45)</name>
    <name type="common">Clostridium clariflavum</name>
    <dbReference type="NCBI Taxonomy" id="720554"/>
    <lineage>
        <taxon>Bacteria</taxon>
        <taxon>Bacillati</taxon>
        <taxon>Bacillota</taxon>
        <taxon>Clostridia</taxon>
        <taxon>Eubacteriales</taxon>
        <taxon>Oscillospiraceae</taxon>
        <taxon>Acetivibrio</taxon>
    </lineage>
</organism>
<dbReference type="SUPFAM" id="SSF140500">
    <property type="entry name" value="BAS1536-like"/>
    <property type="match status" value="1"/>
</dbReference>
<gene>
    <name evidence="1" type="ordered locus">Clocl_3091</name>
</gene>
<dbReference type="Pfam" id="PF09388">
    <property type="entry name" value="SpoOE-like"/>
    <property type="match status" value="1"/>
</dbReference>
<proteinExistence type="predicted"/>
<sequence length="50" mass="5792">MTKIENLREKLHNVMDHGDGCEILAISQELDDLIVLYMKLQLSTRTDFSL</sequence>
<dbReference type="InterPro" id="IPR036638">
    <property type="entry name" value="HLH_DNA-bd_sf"/>
</dbReference>
<reference evidence="2" key="1">
    <citation type="submission" date="2011-12" db="EMBL/GenBank/DDBJ databases">
        <title>Complete sequence of Clostridium clariflavum DSM 19732.</title>
        <authorList>
            <consortium name="US DOE Joint Genome Institute"/>
            <person name="Lucas S."/>
            <person name="Han J."/>
            <person name="Lapidus A."/>
            <person name="Cheng J.-F."/>
            <person name="Goodwin L."/>
            <person name="Pitluck S."/>
            <person name="Peters L."/>
            <person name="Teshima H."/>
            <person name="Detter J.C."/>
            <person name="Han C."/>
            <person name="Tapia R."/>
            <person name="Land M."/>
            <person name="Hauser L."/>
            <person name="Kyrpides N."/>
            <person name="Ivanova N."/>
            <person name="Pagani I."/>
            <person name="Kitzmiller T."/>
            <person name="Lynd L."/>
            <person name="Izquierdo J."/>
            <person name="Woyke T."/>
        </authorList>
    </citation>
    <scope>NUCLEOTIDE SEQUENCE [LARGE SCALE GENOMIC DNA]</scope>
    <source>
        <strain evidence="2">DSM 19732 / NBRC 101661 / EBR45</strain>
    </source>
</reference>
<dbReference type="KEGG" id="ccl:Clocl_3091"/>
<dbReference type="InterPro" id="IPR018540">
    <property type="entry name" value="Spo0E-like"/>
</dbReference>
<dbReference type="Proteomes" id="UP000005435">
    <property type="component" value="Chromosome"/>
</dbReference>
<evidence type="ECO:0000313" key="2">
    <source>
        <dbReference type="Proteomes" id="UP000005435"/>
    </source>
</evidence>